<comment type="caution">
    <text evidence="1">The sequence shown here is derived from an EMBL/GenBank/DDBJ whole genome shotgun (WGS) entry which is preliminary data.</text>
</comment>
<sequence>GIEIVSVNDIHSDHLISYLHERCIPMSIASKYLKQVEYGLE</sequence>
<name>A0A0F9K3H9_9ZZZZ</name>
<gene>
    <name evidence="1" type="ORF">LCGC14_1750830</name>
</gene>
<organism evidence="1">
    <name type="scientific">marine sediment metagenome</name>
    <dbReference type="NCBI Taxonomy" id="412755"/>
    <lineage>
        <taxon>unclassified sequences</taxon>
        <taxon>metagenomes</taxon>
        <taxon>ecological metagenomes</taxon>
    </lineage>
</organism>
<accession>A0A0F9K3H9</accession>
<dbReference type="EMBL" id="LAZR01016146">
    <property type="protein sequence ID" value="KKM05763.1"/>
    <property type="molecule type" value="Genomic_DNA"/>
</dbReference>
<evidence type="ECO:0000313" key="1">
    <source>
        <dbReference type="EMBL" id="KKM05763.1"/>
    </source>
</evidence>
<proteinExistence type="predicted"/>
<protein>
    <submittedName>
        <fullName evidence="1">Uncharacterized protein</fullName>
    </submittedName>
</protein>
<feature type="non-terminal residue" evidence="1">
    <location>
        <position position="1"/>
    </location>
</feature>
<reference evidence="1" key="1">
    <citation type="journal article" date="2015" name="Nature">
        <title>Complex archaea that bridge the gap between prokaryotes and eukaryotes.</title>
        <authorList>
            <person name="Spang A."/>
            <person name="Saw J.H."/>
            <person name="Jorgensen S.L."/>
            <person name="Zaremba-Niedzwiedzka K."/>
            <person name="Martijn J."/>
            <person name="Lind A.E."/>
            <person name="van Eijk R."/>
            <person name="Schleper C."/>
            <person name="Guy L."/>
            <person name="Ettema T.J."/>
        </authorList>
    </citation>
    <scope>NUCLEOTIDE SEQUENCE</scope>
</reference>
<dbReference type="AlphaFoldDB" id="A0A0F9K3H9"/>